<dbReference type="InterPro" id="IPR014001">
    <property type="entry name" value="Helicase_ATP-bd"/>
</dbReference>
<dbReference type="GO" id="GO:0046872">
    <property type="term" value="F:metal ion binding"/>
    <property type="evidence" value="ECO:0007669"/>
    <property type="project" value="UniProtKB-KW"/>
</dbReference>
<dbReference type="InterPro" id="IPR006483">
    <property type="entry name" value="CRISPR-assoc_Cas3_HD"/>
</dbReference>
<gene>
    <name evidence="12" type="ORF">DFO77_11490</name>
</gene>
<dbReference type="NCBIfam" id="TIGR01587">
    <property type="entry name" value="cas3_core"/>
    <property type="match status" value="1"/>
</dbReference>
<evidence type="ECO:0000256" key="6">
    <source>
        <dbReference type="ARBA" id="ARBA00022801"/>
    </source>
</evidence>
<reference evidence="12 13" key="1">
    <citation type="submission" date="2018-07" db="EMBL/GenBank/DDBJ databases">
        <title>Freshwater and sediment microbial communities from various areas in North America, analyzing microbe dynamics in response to fracking.</title>
        <authorList>
            <person name="Lamendella R."/>
        </authorList>
    </citation>
    <scope>NUCLEOTIDE SEQUENCE [LARGE SCALE GENOMIC DNA]</scope>
    <source>
        <strain evidence="12 13">160A</strain>
    </source>
</reference>
<keyword evidence="5" id="KW-0547">Nucleotide-binding</keyword>
<evidence type="ECO:0000256" key="1">
    <source>
        <dbReference type="ARBA" id="ARBA00006847"/>
    </source>
</evidence>
<dbReference type="InterPro" id="IPR011545">
    <property type="entry name" value="DEAD/DEAH_box_helicase_dom"/>
</dbReference>
<keyword evidence="12" id="KW-0255">Endonuclease</keyword>
<evidence type="ECO:0000256" key="5">
    <source>
        <dbReference type="ARBA" id="ARBA00022741"/>
    </source>
</evidence>
<comment type="caution">
    <text evidence="12">The sequence shown here is derived from an EMBL/GenBank/DDBJ whole genome shotgun (WGS) entry which is preliminary data.</text>
</comment>
<keyword evidence="8" id="KW-0067">ATP-binding</keyword>
<dbReference type="AlphaFoldDB" id="A0A368UZ94"/>
<dbReference type="Gene3D" id="1.10.3210.30">
    <property type="match status" value="1"/>
</dbReference>
<keyword evidence="4" id="KW-0479">Metal-binding</keyword>
<name>A0A368UZ94_9BACT</name>
<organism evidence="12 13">
    <name type="scientific">Marinilabilia salmonicolor</name>
    <dbReference type="NCBI Taxonomy" id="989"/>
    <lineage>
        <taxon>Bacteria</taxon>
        <taxon>Pseudomonadati</taxon>
        <taxon>Bacteroidota</taxon>
        <taxon>Bacteroidia</taxon>
        <taxon>Marinilabiliales</taxon>
        <taxon>Marinilabiliaceae</taxon>
        <taxon>Marinilabilia</taxon>
    </lineage>
</organism>
<dbReference type="PROSITE" id="PS51192">
    <property type="entry name" value="HELICASE_ATP_BIND_1"/>
    <property type="match status" value="1"/>
</dbReference>
<evidence type="ECO:0000256" key="4">
    <source>
        <dbReference type="ARBA" id="ARBA00022723"/>
    </source>
</evidence>
<dbReference type="SUPFAM" id="SSF52540">
    <property type="entry name" value="P-loop containing nucleoside triphosphate hydrolases"/>
    <property type="match status" value="1"/>
</dbReference>
<evidence type="ECO:0000256" key="2">
    <source>
        <dbReference type="ARBA" id="ARBA00009046"/>
    </source>
</evidence>
<evidence type="ECO:0000313" key="12">
    <source>
        <dbReference type="EMBL" id="RCW32764.1"/>
    </source>
</evidence>
<dbReference type="Gene3D" id="3.40.50.300">
    <property type="entry name" value="P-loop containing nucleotide triphosphate hydrolases"/>
    <property type="match status" value="2"/>
</dbReference>
<dbReference type="GO" id="GO:0005524">
    <property type="term" value="F:ATP binding"/>
    <property type="evidence" value="ECO:0007669"/>
    <property type="project" value="UniProtKB-KW"/>
</dbReference>
<evidence type="ECO:0000256" key="8">
    <source>
        <dbReference type="ARBA" id="ARBA00022840"/>
    </source>
</evidence>
<dbReference type="Pfam" id="PF00270">
    <property type="entry name" value="DEAD"/>
    <property type="match status" value="1"/>
</dbReference>
<dbReference type="InterPro" id="IPR050079">
    <property type="entry name" value="DEAD_box_RNA_helicase"/>
</dbReference>
<feature type="domain" description="Helicase ATP-binding" evidence="10">
    <location>
        <begin position="236"/>
        <end position="425"/>
    </location>
</feature>
<dbReference type="GO" id="GO:0003724">
    <property type="term" value="F:RNA helicase activity"/>
    <property type="evidence" value="ECO:0007669"/>
    <property type="project" value="TreeGrafter"/>
</dbReference>
<keyword evidence="3" id="KW-0540">Nuclease</keyword>
<dbReference type="RefSeq" id="WP_220270814.1">
    <property type="nucleotide sequence ID" value="NZ_QPIZ01000014.1"/>
</dbReference>
<keyword evidence="7 12" id="KW-0347">Helicase</keyword>
<proteinExistence type="inferred from homology"/>
<dbReference type="SMART" id="SM00487">
    <property type="entry name" value="DEXDc"/>
    <property type="match status" value="1"/>
</dbReference>
<accession>A0A368UZ94</accession>
<dbReference type="EMBL" id="QPIZ01000014">
    <property type="protein sequence ID" value="RCW32764.1"/>
    <property type="molecule type" value="Genomic_DNA"/>
</dbReference>
<dbReference type="PROSITE" id="PS51643">
    <property type="entry name" value="HD_CAS3"/>
    <property type="match status" value="1"/>
</dbReference>
<evidence type="ECO:0000313" key="13">
    <source>
        <dbReference type="Proteomes" id="UP000252733"/>
    </source>
</evidence>
<dbReference type="Proteomes" id="UP000252733">
    <property type="component" value="Unassembled WGS sequence"/>
</dbReference>
<dbReference type="GO" id="GO:0003676">
    <property type="term" value="F:nucleic acid binding"/>
    <property type="evidence" value="ECO:0007669"/>
    <property type="project" value="InterPro"/>
</dbReference>
<feature type="domain" description="HD Cas3-type" evidence="11">
    <location>
        <begin position="16"/>
        <end position="205"/>
    </location>
</feature>
<evidence type="ECO:0000256" key="9">
    <source>
        <dbReference type="ARBA" id="ARBA00023118"/>
    </source>
</evidence>
<dbReference type="InterPro" id="IPR006474">
    <property type="entry name" value="Helicase_Cas3_CRISPR-ass_core"/>
</dbReference>
<dbReference type="GO" id="GO:0016787">
    <property type="term" value="F:hydrolase activity"/>
    <property type="evidence" value="ECO:0007669"/>
    <property type="project" value="UniProtKB-KW"/>
</dbReference>
<dbReference type="PANTHER" id="PTHR47959">
    <property type="entry name" value="ATP-DEPENDENT RNA HELICASE RHLE-RELATED"/>
    <property type="match status" value="1"/>
</dbReference>
<comment type="similarity">
    <text evidence="2">In the central section; belongs to the CRISPR-associated helicase Cas3 family.</text>
</comment>
<evidence type="ECO:0000259" key="11">
    <source>
        <dbReference type="PROSITE" id="PS51643"/>
    </source>
</evidence>
<dbReference type="InterPro" id="IPR054712">
    <property type="entry name" value="Cas3-like_dom"/>
</dbReference>
<evidence type="ECO:0000256" key="7">
    <source>
        <dbReference type="ARBA" id="ARBA00022806"/>
    </source>
</evidence>
<keyword evidence="6" id="KW-0378">Hydrolase</keyword>
<protein>
    <submittedName>
        <fullName evidence="12">CRISPR-associated endonuclease/helicase Cas3</fullName>
    </submittedName>
</protein>
<evidence type="ECO:0000256" key="3">
    <source>
        <dbReference type="ARBA" id="ARBA00022722"/>
    </source>
</evidence>
<dbReference type="Pfam" id="PF22590">
    <property type="entry name" value="Cas3-like_C_2"/>
    <property type="match status" value="1"/>
</dbReference>
<dbReference type="InterPro" id="IPR038257">
    <property type="entry name" value="CRISPR-assoc_Cas3_HD_sf"/>
</dbReference>
<keyword evidence="13" id="KW-1185">Reference proteome</keyword>
<comment type="similarity">
    <text evidence="1">In the N-terminal section; belongs to the CRISPR-associated nuclease Cas3-HD family.</text>
</comment>
<dbReference type="GO" id="GO:0051607">
    <property type="term" value="P:defense response to virus"/>
    <property type="evidence" value="ECO:0007669"/>
    <property type="project" value="UniProtKB-KW"/>
</dbReference>
<dbReference type="PANTHER" id="PTHR47959:SF16">
    <property type="entry name" value="CRISPR-ASSOCIATED NUCLEASE_HELICASE CAS3-RELATED"/>
    <property type="match status" value="1"/>
</dbReference>
<dbReference type="InterPro" id="IPR027417">
    <property type="entry name" value="P-loop_NTPase"/>
</dbReference>
<dbReference type="GO" id="GO:0005829">
    <property type="term" value="C:cytosol"/>
    <property type="evidence" value="ECO:0007669"/>
    <property type="project" value="TreeGrafter"/>
</dbReference>
<dbReference type="GO" id="GO:0004519">
    <property type="term" value="F:endonuclease activity"/>
    <property type="evidence" value="ECO:0007669"/>
    <property type="project" value="UniProtKB-KW"/>
</dbReference>
<keyword evidence="9" id="KW-0051">Antiviral defense</keyword>
<evidence type="ECO:0000259" key="10">
    <source>
        <dbReference type="PROSITE" id="PS51192"/>
    </source>
</evidence>
<sequence length="759" mass="88018">MKKLLAVHQNNTTTLAKPSGITLEAHVSNVITEARNIEKIHPFIFSKYQDRIGKSLNLRLEKAVEYHDLGKKHPKWQSACQKDHEAFKAWHAKNGGSFKDYEKANREEAGKNLRQAKIRHELHSLNEIIHTSPPLALSAAIVAHHSKLSERAAKRWDEEKMHSLWKKFKIESASIWEQFSFPLALKKQYEIAGPRSLLQFTDRRASAIEAENYVPDLKSFQYNFPYNSKRGVQQLIETHWQDEFLLVRAPTGAGKTDASLLWAQLQIENNRADRLIIAMPTRFTSNALSISIAESLSETGLYHSSAWFNKYQEKIKNREIEYSKAKKKHEFARLLQTPITVCTIDHLLTALTLVREDHHQITFNLANACLVIDEADFYDDFTQANILVLLEALKEWKVPILLMSASLPESVLNDYQKVGYSVESIIEDSSDSERDRFKIESIQEYETIEELEPLLEDCIEAGAAIIYANTVDRALMFYDYFQDRNIETVVYHSRFTEPDKQKKEELLIRMLGKDAWLKKKANGIAILTQIGEMSINISADIMVSDLCPIDRLTQRAGRLCRFDKEKIGQLHVIVPYKDDAVYPAPYGEFDKKEKIWIPLNAFIKTQEVLELKKYSPKLLVDLINKIYSVGQRYSPKALDNSQKLKDSFRNNWLINPMQKMLQDDTDSNMWKSRNIPPQDTVFVQKPESPFFKNYFEFQSWKLGCSLDVPVYLIEKYKKESILDIITVYIGEDKEEIRIVRENFYHFEKGIIVPSKDQFF</sequence>